<dbReference type="EMBL" id="MPTC01000022">
    <property type="protein sequence ID" value="OMD37523.1"/>
    <property type="molecule type" value="Genomic_DNA"/>
</dbReference>
<dbReference type="Pfam" id="PF13408">
    <property type="entry name" value="Zn_ribbon_recom"/>
    <property type="match status" value="1"/>
</dbReference>
<proteinExistence type="predicted"/>
<sequence>MTRQVIDDNLPFYIIGIIEKKEGVRMNKPKIAVYCRVSTEEQTSGFSLDSQSDILQEYARKKGYEIYDLYIDDGYSGKDFNRPEVQRLFRDLRQDKFEAVVVWKVDRISRSNRDVLTLIDLELKPRNKKLLISTCDIDSSTTNGYMFISLLGTFAEYERTIIIERVEMGMSKRAAKGLWCGGKILGYEAKNGELIVNKVESAIVQNIFELRCQGIGYKAIASRLNEQGYRTKQDKQFQINTIKTILDNPTYIGKIRWGKHRQWDKKRRAGKSEHPILIKGMHKAIISQELWEKAGEIGKQQLSKAAGISSYKGEFLLSGILRCPQCGAGTVMTKRRMRNREGYHLYYMCQSYHSKGITACRTNLIDKHLIEQQVLKVINNLIKSKDIVGQIINKLEQDRNYDTAELTVQHTTHSKELKKLYKKKAEINQSLLNDTMQVETYNEAMLAVNRKIEESEAVIHTLDIDIEKKTAYFDINEPLIIDALQNFEMMFHQAENQEKKQLIKALIKKVEVEPDRKQLKSIIFWFSEDSALPSSDTWRTVSQVGASFFKKNPQELCLQHNDDRSRVGYSPVGMVHKRASAGLFML</sequence>
<dbReference type="GO" id="GO:0000150">
    <property type="term" value="F:DNA strand exchange activity"/>
    <property type="evidence" value="ECO:0007669"/>
    <property type="project" value="InterPro"/>
</dbReference>
<name>A0A1R0XQT8_9BACL</name>
<dbReference type="InterPro" id="IPR025827">
    <property type="entry name" value="Zn_ribbon_recom_dom"/>
</dbReference>
<dbReference type="PROSITE" id="PS51736">
    <property type="entry name" value="RECOMBINASES_3"/>
    <property type="match status" value="1"/>
</dbReference>
<reference evidence="8 9" key="1">
    <citation type="submission" date="2016-10" db="EMBL/GenBank/DDBJ databases">
        <title>Paenibacillus species isolates.</title>
        <authorList>
            <person name="Beno S.M."/>
        </authorList>
    </citation>
    <scope>NUCLEOTIDE SEQUENCE [LARGE SCALE GENOMIC DNA]</scope>
    <source>
        <strain evidence="8 9">FSL H7-0710</strain>
    </source>
</reference>
<evidence type="ECO:0000256" key="3">
    <source>
        <dbReference type="ARBA" id="ARBA00023172"/>
    </source>
</evidence>
<evidence type="ECO:0000313" key="8">
    <source>
        <dbReference type="EMBL" id="OMD37523.1"/>
    </source>
</evidence>
<dbReference type="PROSITE" id="PS51737">
    <property type="entry name" value="RECOMBINASE_DNA_BIND"/>
    <property type="match status" value="1"/>
</dbReference>
<feature type="domain" description="Resolvase/invertase-type recombinase catalytic" evidence="6">
    <location>
        <begin position="30"/>
        <end position="177"/>
    </location>
</feature>
<dbReference type="Pfam" id="PF07508">
    <property type="entry name" value="Recombinase"/>
    <property type="match status" value="1"/>
</dbReference>
<evidence type="ECO:0000256" key="2">
    <source>
        <dbReference type="ARBA" id="ARBA00023125"/>
    </source>
</evidence>
<evidence type="ECO:0000256" key="1">
    <source>
        <dbReference type="ARBA" id="ARBA00022908"/>
    </source>
</evidence>
<dbReference type="PROSITE" id="PS00397">
    <property type="entry name" value="RECOMBINASES_1"/>
    <property type="match status" value="1"/>
</dbReference>
<feature type="active site" description="O-(5'-phospho-DNA)-serine intermediate" evidence="4 5">
    <location>
        <position position="38"/>
    </location>
</feature>
<keyword evidence="3" id="KW-0233">DNA recombination</keyword>
<dbReference type="Pfam" id="PF00239">
    <property type="entry name" value="Resolvase"/>
    <property type="match status" value="1"/>
</dbReference>
<evidence type="ECO:0000256" key="5">
    <source>
        <dbReference type="PROSITE-ProRule" id="PRU10137"/>
    </source>
</evidence>
<dbReference type="Gene3D" id="3.40.50.1390">
    <property type="entry name" value="Resolvase, N-terminal catalytic domain"/>
    <property type="match status" value="1"/>
</dbReference>
<dbReference type="SUPFAM" id="SSF53041">
    <property type="entry name" value="Resolvase-like"/>
    <property type="match status" value="1"/>
</dbReference>
<dbReference type="InterPro" id="IPR006118">
    <property type="entry name" value="Recombinase_CS"/>
</dbReference>
<dbReference type="AlphaFoldDB" id="A0A1R0XQT8"/>
<dbReference type="Gene3D" id="3.90.1750.20">
    <property type="entry name" value="Putative Large Serine Recombinase, Chain B, Domain 2"/>
    <property type="match status" value="1"/>
</dbReference>
<evidence type="ECO:0000256" key="4">
    <source>
        <dbReference type="PIRSR" id="PIRSR606118-50"/>
    </source>
</evidence>
<keyword evidence="2" id="KW-0238">DNA-binding</keyword>
<dbReference type="SMART" id="SM00857">
    <property type="entry name" value="Resolvase"/>
    <property type="match status" value="1"/>
</dbReference>
<dbReference type="InterPro" id="IPR036162">
    <property type="entry name" value="Resolvase-like_N_sf"/>
</dbReference>
<accession>A0A1R0XQT8</accession>
<organism evidence="8 9">
    <name type="scientific">Paenibacillus odorifer</name>
    <dbReference type="NCBI Taxonomy" id="189426"/>
    <lineage>
        <taxon>Bacteria</taxon>
        <taxon>Bacillati</taxon>
        <taxon>Bacillota</taxon>
        <taxon>Bacilli</taxon>
        <taxon>Bacillales</taxon>
        <taxon>Paenibacillaceae</taxon>
        <taxon>Paenibacillus</taxon>
    </lineage>
</organism>
<dbReference type="GO" id="GO:0003677">
    <property type="term" value="F:DNA binding"/>
    <property type="evidence" value="ECO:0007669"/>
    <property type="project" value="UniProtKB-KW"/>
</dbReference>
<comment type="caution">
    <text evidence="8">The sequence shown here is derived from an EMBL/GenBank/DDBJ whole genome shotgun (WGS) entry which is preliminary data.</text>
</comment>
<evidence type="ECO:0000259" key="6">
    <source>
        <dbReference type="PROSITE" id="PS51736"/>
    </source>
</evidence>
<dbReference type="PANTHER" id="PTHR30461">
    <property type="entry name" value="DNA-INVERTASE FROM LAMBDOID PROPHAGE"/>
    <property type="match status" value="1"/>
</dbReference>
<dbReference type="GO" id="GO:0015074">
    <property type="term" value="P:DNA integration"/>
    <property type="evidence" value="ECO:0007669"/>
    <property type="project" value="UniProtKB-KW"/>
</dbReference>
<keyword evidence="1" id="KW-0229">DNA integration</keyword>
<dbReference type="InterPro" id="IPR006119">
    <property type="entry name" value="Resolv_N"/>
</dbReference>
<dbReference type="PANTHER" id="PTHR30461:SF23">
    <property type="entry name" value="DNA RECOMBINASE-RELATED"/>
    <property type="match status" value="1"/>
</dbReference>
<evidence type="ECO:0000313" key="9">
    <source>
        <dbReference type="Proteomes" id="UP000187439"/>
    </source>
</evidence>
<dbReference type="InterPro" id="IPR011109">
    <property type="entry name" value="DNA_bind_recombinase_dom"/>
</dbReference>
<gene>
    <name evidence="8" type="ORF">BSK52_21245</name>
</gene>
<dbReference type="CDD" id="cd00338">
    <property type="entry name" value="Ser_Recombinase"/>
    <property type="match status" value="1"/>
</dbReference>
<dbReference type="Proteomes" id="UP000187439">
    <property type="component" value="Unassembled WGS sequence"/>
</dbReference>
<dbReference type="InterPro" id="IPR050639">
    <property type="entry name" value="SSR_resolvase"/>
</dbReference>
<dbReference type="InterPro" id="IPR038109">
    <property type="entry name" value="DNA_bind_recomb_sf"/>
</dbReference>
<feature type="domain" description="Recombinase" evidence="7">
    <location>
        <begin position="184"/>
        <end position="304"/>
    </location>
</feature>
<evidence type="ECO:0000259" key="7">
    <source>
        <dbReference type="PROSITE" id="PS51737"/>
    </source>
</evidence>
<protein>
    <submittedName>
        <fullName evidence="8">Recombinase</fullName>
    </submittedName>
</protein>